<gene>
    <name evidence="3" type="ORF">BW733_05375</name>
</gene>
<evidence type="ECO:0000259" key="2">
    <source>
        <dbReference type="PROSITE" id="PS51384"/>
    </source>
</evidence>
<feature type="region of interest" description="Disordered" evidence="1">
    <location>
        <begin position="266"/>
        <end position="286"/>
    </location>
</feature>
<feature type="domain" description="FAD-binding FR-type" evidence="2">
    <location>
        <begin position="6"/>
        <end position="129"/>
    </location>
</feature>
<sequence>MPPRQRTLRRATVTSTERLSPQLIRLTLDSPDLIGAELPFTDHYVKLVFAPEGAPYSWPFDPEQEKAAHPEHPPVTRTYSVRSLDATTGELVIDFVVHGDEGLAGPWAANAAAGDEIGFFGPGGAWAPQPGYDHFILAGDEAAAPAICAALEHIPDGTRASAYLEIADPSATFPVPARENVEVFWVPRSGAAYGVELARAVRDLDVPEGRVGWFVHGVAGMIKELRRHLFVELGVPRADASISGYWRAGMNEDGWQSSKHDFVAEMDSSEVAAGAEPSPEKRPKRA</sequence>
<evidence type="ECO:0000313" key="3">
    <source>
        <dbReference type="EMBL" id="AQP50345.1"/>
    </source>
</evidence>
<dbReference type="InterPro" id="IPR013113">
    <property type="entry name" value="SIP_FAD-bd"/>
</dbReference>
<dbReference type="RefSeq" id="WP_077348590.1">
    <property type="nucleotide sequence ID" value="NZ_CP019607.1"/>
</dbReference>
<evidence type="ECO:0000313" key="4">
    <source>
        <dbReference type="Proteomes" id="UP000188235"/>
    </source>
</evidence>
<dbReference type="CDD" id="cd06193">
    <property type="entry name" value="siderophore_interacting"/>
    <property type="match status" value="1"/>
</dbReference>
<dbReference type="SUPFAM" id="SSF63380">
    <property type="entry name" value="Riboflavin synthase domain-like"/>
    <property type="match status" value="1"/>
</dbReference>
<dbReference type="STRING" id="399497.BW733_05375"/>
<accession>A0A1Q2CW62</accession>
<dbReference type="InterPro" id="IPR007037">
    <property type="entry name" value="SIP_rossman_dom"/>
</dbReference>
<dbReference type="EMBL" id="CP019607">
    <property type="protein sequence ID" value="AQP50345.1"/>
    <property type="molecule type" value="Genomic_DNA"/>
</dbReference>
<dbReference type="Pfam" id="PF08021">
    <property type="entry name" value="FAD_binding_9"/>
    <property type="match status" value="1"/>
</dbReference>
<protein>
    <submittedName>
        <fullName evidence="3">NADPH-dependent ferric siderophore reductase</fullName>
    </submittedName>
</protein>
<name>A0A1Q2CW62_9ACTN</name>
<dbReference type="Gene3D" id="2.40.30.10">
    <property type="entry name" value="Translation factors"/>
    <property type="match status" value="1"/>
</dbReference>
<evidence type="ECO:0000256" key="1">
    <source>
        <dbReference type="SAM" id="MobiDB-lite"/>
    </source>
</evidence>
<dbReference type="GO" id="GO:0016491">
    <property type="term" value="F:oxidoreductase activity"/>
    <property type="evidence" value="ECO:0007669"/>
    <property type="project" value="InterPro"/>
</dbReference>
<dbReference type="Proteomes" id="UP000188235">
    <property type="component" value="Chromosome"/>
</dbReference>
<dbReference type="KEGG" id="tfa:BW733_05375"/>
<dbReference type="InterPro" id="IPR039374">
    <property type="entry name" value="SIP_fam"/>
</dbReference>
<keyword evidence="4" id="KW-1185">Reference proteome</keyword>
<dbReference type="Gene3D" id="3.40.50.80">
    <property type="entry name" value="Nucleotide-binding domain of ferredoxin-NADP reductase (FNR) module"/>
    <property type="match status" value="1"/>
</dbReference>
<proteinExistence type="predicted"/>
<dbReference type="PANTHER" id="PTHR30157:SF0">
    <property type="entry name" value="NADPH-DEPENDENT FERRIC-CHELATE REDUCTASE"/>
    <property type="match status" value="1"/>
</dbReference>
<organism evidence="3 4">
    <name type="scientific">Tessaracoccus flavescens</name>
    <dbReference type="NCBI Taxonomy" id="399497"/>
    <lineage>
        <taxon>Bacteria</taxon>
        <taxon>Bacillati</taxon>
        <taxon>Actinomycetota</taxon>
        <taxon>Actinomycetes</taxon>
        <taxon>Propionibacteriales</taxon>
        <taxon>Propionibacteriaceae</taxon>
        <taxon>Tessaracoccus</taxon>
    </lineage>
</organism>
<dbReference type="AlphaFoldDB" id="A0A1Q2CW62"/>
<dbReference type="InterPro" id="IPR017927">
    <property type="entry name" value="FAD-bd_FR_type"/>
</dbReference>
<dbReference type="PANTHER" id="PTHR30157">
    <property type="entry name" value="FERRIC REDUCTASE, NADPH-DEPENDENT"/>
    <property type="match status" value="1"/>
</dbReference>
<dbReference type="InterPro" id="IPR017938">
    <property type="entry name" value="Riboflavin_synthase-like_b-brl"/>
</dbReference>
<dbReference type="OrthoDB" id="3291337at2"/>
<dbReference type="PROSITE" id="PS51384">
    <property type="entry name" value="FAD_FR"/>
    <property type="match status" value="1"/>
</dbReference>
<dbReference type="Pfam" id="PF04954">
    <property type="entry name" value="SIP"/>
    <property type="match status" value="1"/>
</dbReference>
<reference evidence="3 4" key="1">
    <citation type="journal article" date="2008" name="Int. J. Syst. Evol. Microbiol.">
        <title>Tessaracoccus flavescens sp. nov., isolated from marine sediment.</title>
        <authorList>
            <person name="Lee D.W."/>
            <person name="Lee S.D."/>
        </authorList>
    </citation>
    <scope>NUCLEOTIDE SEQUENCE [LARGE SCALE GENOMIC DNA]</scope>
    <source>
        <strain evidence="3 4">SST-39T</strain>
    </source>
</reference>
<dbReference type="InterPro" id="IPR039261">
    <property type="entry name" value="FNR_nucleotide-bd"/>
</dbReference>